<evidence type="ECO:0000256" key="7">
    <source>
        <dbReference type="SAM" id="Phobius"/>
    </source>
</evidence>
<dbReference type="Gene3D" id="3.30.900.10">
    <property type="entry name" value="HORMA domain"/>
    <property type="match status" value="1"/>
</dbReference>
<dbReference type="SUPFAM" id="SSF56019">
    <property type="entry name" value="The spindle assembly checkpoint protein mad2"/>
    <property type="match status" value="1"/>
</dbReference>
<evidence type="ECO:0000259" key="8">
    <source>
        <dbReference type="PROSITE" id="PS50815"/>
    </source>
</evidence>
<comment type="subcellular location">
    <subcellularLocation>
        <location evidence="2">Chromosome</location>
    </subcellularLocation>
    <subcellularLocation>
        <location evidence="1">Nucleus</location>
    </subcellularLocation>
</comment>
<dbReference type="EMBL" id="JAPQKI010000011">
    <property type="protein sequence ID" value="KAJ5082943.1"/>
    <property type="molecule type" value="Genomic_DNA"/>
</dbReference>
<keyword evidence="7" id="KW-0812">Transmembrane</keyword>
<dbReference type="InterPro" id="IPR003511">
    <property type="entry name" value="HORMA_dom"/>
</dbReference>
<protein>
    <recommendedName>
        <fullName evidence="8">HORMA domain-containing protein</fullName>
    </recommendedName>
</protein>
<organism evidence="9 10">
    <name type="scientific">Penicillium argentinense</name>
    <dbReference type="NCBI Taxonomy" id="1131581"/>
    <lineage>
        <taxon>Eukaryota</taxon>
        <taxon>Fungi</taxon>
        <taxon>Dikarya</taxon>
        <taxon>Ascomycota</taxon>
        <taxon>Pezizomycotina</taxon>
        <taxon>Eurotiomycetes</taxon>
        <taxon>Eurotiomycetidae</taxon>
        <taxon>Eurotiales</taxon>
        <taxon>Aspergillaceae</taxon>
        <taxon>Penicillium</taxon>
    </lineage>
</organism>
<dbReference type="GO" id="GO:0007130">
    <property type="term" value="P:synaptonemal complex assembly"/>
    <property type="evidence" value="ECO:0007669"/>
    <property type="project" value="TreeGrafter"/>
</dbReference>
<feature type="domain" description="HORMA" evidence="8">
    <location>
        <begin position="12"/>
        <end position="257"/>
    </location>
</feature>
<feature type="transmembrane region" description="Helical" evidence="7">
    <location>
        <begin position="20"/>
        <end position="41"/>
    </location>
</feature>
<dbReference type="Pfam" id="PF02301">
    <property type="entry name" value="HORMA"/>
    <property type="match status" value="1"/>
</dbReference>
<evidence type="ECO:0000313" key="9">
    <source>
        <dbReference type="EMBL" id="KAJ5082943.1"/>
    </source>
</evidence>
<evidence type="ECO:0000256" key="3">
    <source>
        <dbReference type="ARBA" id="ARBA00022454"/>
    </source>
</evidence>
<keyword evidence="10" id="KW-1185">Reference proteome</keyword>
<evidence type="ECO:0000256" key="5">
    <source>
        <dbReference type="ARBA" id="ARBA00023254"/>
    </source>
</evidence>
<name>A0A9W9EJI8_9EURO</name>
<evidence type="ECO:0000256" key="2">
    <source>
        <dbReference type="ARBA" id="ARBA00004286"/>
    </source>
</evidence>
<dbReference type="GO" id="GO:0005694">
    <property type="term" value="C:chromosome"/>
    <property type="evidence" value="ECO:0007669"/>
    <property type="project" value="UniProtKB-SubCell"/>
</dbReference>
<dbReference type="PANTHER" id="PTHR48225">
    <property type="entry name" value="HORMA DOMAIN-CONTAINING PROTEIN 1"/>
    <property type="match status" value="1"/>
</dbReference>
<keyword evidence="4" id="KW-0539">Nucleus</keyword>
<dbReference type="InterPro" id="IPR051294">
    <property type="entry name" value="HORMA_MeioticProgression"/>
</dbReference>
<feature type="region of interest" description="Disordered" evidence="6">
    <location>
        <begin position="357"/>
        <end position="402"/>
    </location>
</feature>
<keyword evidence="7" id="KW-0472">Membrane</keyword>
<feature type="compositionally biased region" description="Basic and acidic residues" evidence="6">
    <location>
        <begin position="374"/>
        <end position="388"/>
    </location>
</feature>
<dbReference type="OrthoDB" id="1928087at2759"/>
<dbReference type="GO" id="GO:0005634">
    <property type="term" value="C:nucleus"/>
    <property type="evidence" value="ECO:0007669"/>
    <property type="project" value="UniProtKB-SubCell"/>
</dbReference>
<dbReference type="InterPro" id="IPR036570">
    <property type="entry name" value="HORMA_dom_sf"/>
</dbReference>
<evidence type="ECO:0000313" key="10">
    <source>
        <dbReference type="Proteomes" id="UP001149074"/>
    </source>
</evidence>
<reference evidence="9" key="1">
    <citation type="submission" date="2022-11" db="EMBL/GenBank/DDBJ databases">
        <authorList>
            <person name="Petersen C."/>
        </authorList>
    </citation>
    <scope>NUCLEOTIDE SEQUENCE</scope>
    <source>
        <strain evidence="9">IBT 30761</strain>
    </source>
</reference>
<evidence type="ECO:0000256" key="4">
    <source>
        <dbReference type="ARBA" id="ARBA00023242"/>
    </source>
</evidence>
<dbReference type="GO" id="GO:0051598">
    <property type="term" value="P:meiotic recombination checkpoint signaling"/>
    <property type="evidence" value="ECO:0007669"/>
    <property type="project" value="TreeGrafter"/>
</dbReference>
<dbReference type="AlphaFoldDB" id="A0A9W9EJI8"/>
<dbReference type="PANTHER" id="PTHR48225:SF7">
    <property type="entry name" value="MEIOSIS-SPECIFIC PROTEIN HOP1"/>
    <property type="match status" value="1"/>
</dbReference>
<keyword evidence="7" id="KW-1133">Transmembrane helix</keyword>
<dbReference type="PROSITE" id="PS50815">
    <property type="entry name" value="HORMA"/>
    <property type="match status" value="1"/>
</dbReference>
<dbReference type="RefSeq" id="XP_056469465.1">
    <property type="nucleotide sequence ID" value="XM_056624477.1"/>
</dbReference>
<proteinExistence type="predicted"/>
<accession>A0A9W9EJI8</accession>
<comment type="caution">
    <text evidence="9">The sequence shown here is derived from an EMBL/GenBank/DDBJ whole genome shotgun (WGS) entry which is preliminary data.</text>
</comment>
<keyword evidence="3" id="KW-0158">Chromosome</keyword>
<evidence type="ECO:0000256" key="6">
    <source>
        <dbReference type="SAM" id="MobiDB-lite"/>
    </source>
</evidence>
<gene>
    <name evidence="9" type="ORF">N7532_011986</name>
</gene>
<dbReference type="Proteomes" id="UP001149074">
    <property type="component" value="Unassembled WGS sequence"/>
</dbReference>
<sequence>METMLDGHQKMVQSLELMKIVLHITLAGILFKRNLLPWIVFGERGLSIPKLSVPEISHVHTYKDFISDDGSKNDDSTFKVTVMERGKDSKTDHVLDLLEGSIFEALMRRHLHAAQFSIIEDREQPLEVLESYIISFAYDNAQRKMDKGKHVDPNDHVQDNAENSVAPVAFSVNVRKGIRHINRLLTPLTASFTKLPSVRALGVFLTYTENCPKEYQVPDFTDADNVLLKAISEEKLGKRTICCGGIGTGLHSASLKVTYTHQLTRSASVSSINTQPSVKPAEVNSENFRMVMNHSSQEHTKHNEDLVGEGANGDSLTHMQDNRLIDPISQAKDMKSPDRVGNIQEDAMEAIEQAPDFANRAISNGNKRKSKSQSTERYHEGNIRERHNVITSSKARRLPFDA</sequence>
<dbReference type="GeneID" id="81363456"/>
<keyword evidence="5" id="KW-0469">Meiosis</keyword>
<evidence type="ECO:0000256" key="1">
    <source>
        <dbReference type="ARBA" id="ARBA00004123"/>
    </source>
</evidence>
<reference evidence="9" key="2">
    <citation type="journal article" date="2023" name="IMA Fungus">
        <title>Comparative genomic study of the Penicillium genus elucidates a diverse pangenome and 15 lateral gene transfer events.</title>
        <authorList>
            <person name="Petersen C."/>
            <person name="Sorensen T."/>
            <person name="Nielsen M.R."/>
            <person name="Sondergaard T.E."/>
            <person name="Sorensen J.L."/>
            <person name="Fitzpatrick D.A."/>
            <person name="Frisvad J.C."/>
            <person name="Nielsen K.L."/>
        </authorList>
    </citation>
    <scope>NUCLEOTIDE SEQUENCE</scope>
    <source>
        <strain evidence="9">IBT 30761</strain>
    </source>
</reference>